<name>A0A561TRL4_9ACTN</name>
<evidence type="ECO:0000313" key="3">
    <source>
        <dbReference type="Proteomes" id="UP000316603"/>
    </source>
</evidence>
<proteinExistence type="predicted"/>
<feature type="signal peptide" evidence="1">
    <location>
        <begin position="1"/>
        <end position="18"/>
    </location>
</feature>
<gene>
    <name evidence="2" type="ORF">FHX78_116796</name>
</gene>
<dbReference type="Proteomes" id="UP000316603">
    <property type="component" value="Unassembled WGS sequence"/>
</dbReference>
<keyword evidence="1" id="KW-0732">Signal</keyword>
<feature type="chain" id="PRO_5021751012" description="Peptidase inhibitor family I36" evidence="1">
    <location>
        <begin position="19"/>
        <end position="187"/>
    </location>
</feature>
<dbReference type="RefSeq" id="WP_145871240.1">
    <property type="nucleotide sequence ID" value="NZ_BNCE01000012.1"/>
</dbReference>
<comment type="caution">
    <text evidence="2">The sequence shown here is derived from an EMBL/GenBank/DDBJ whole genome shotgun (WGS) entry which is preliminary data.</text>
</comment>
<evidence type="ECO:0000313" key="2">
    <source>
        <dbReference type="EMBL" id="TWF89753.1"/>
    </source>
</evidence>
<reference evidence="2 3" key="1">
    <citation type="submission" date="2019-06" db="EMBL/GenBank/DDBJ databases">
        <title>Sequencing the genomes of 1000 actinobacteria strains.</title>
        <authorList>
            <person name="Klenk H.-P."/>
        </authorList>
    </citation>
    <scope>NUCLEOTIDE SEQUENCE [LARGE SCALE GENOMIC DNA]</scope>
    <source>
        <strain evidence="2 3">DSM 41695</strain>
    </source>
</reference>
<protein>
    <recommendedName>
        <fullName evidence="4">Peptidase inhibitor family I36</fullName>
    </recommendedName>
</protein>
<dbReference type="OrthoDB" id="3541237at2"/>
<keyword evidence="3" id="KW-1185">Reference proteome</keyword>
<organism evidence="2 3">
    <name type="scientific">Streptomyces capillispiralis</name>
    <dbReference type="NCBI Taxonomy" id="68182"/>
    <lineage>
        <taxon>Bacteria</taxon>
        <taxon>Bacillati</taxon>
        <taxon>Actinomycetota</taxon>
        <taxon>Actinomycetes</taxon>
        <taxon>Kitasatosporales</taxon>
        <taxon>Streptomycetaceae</taxon>
        <taxon>Streptomyces</taxon>
    </lineage>
</organism>
<evidence type="ECO:0008006" key="4">
    <source>
        <dbReference type="Google" id="ProtNLM"/>
    </source>
</evidence>
<accession>A0A561TRL4</accession>
<dbReference type="AlphaFoldDB" id="A0A561TRL4"/>
<sequence>MAIAVVAGLLLAVGQSTAAEAPARSGFVAQAQAAGLSDGQAAALQNKVDGYLTELGDKGTQVSPNQIDMGGAVLNVTVPGESQPRQLVRAGRAEYQVAACDDYWALDGWFCAYRGQWGTGDVIGMYTCDNYFIPWRGEGSWMNNQTPGTAPTLHWVDSMRPPWKMPAAFSMQGYHVDWAPVHSITNC</sequence>
<dbReference type="EMBL" id="VIWV01000001">
    <property type="protein sequence ID" value="TWF89753.1"/>
    <property type="molecule type" value="Genomic_DNA"/>
</dbReference>
<evidence type="ECO:0000256" key="1">
    <source>
        <dbReference type="SAM" id="SignalP"/>
    </source>
</evidence>